<dbReference type="GO" id="GO:0030154">
    <property type="term" value="P:cell differentiation"/>
    <property type="evidence" value="ECO:0007669"/>
    <property type="project" value="UniProtKB-KW"/>
</dbReference>
<dbReference type="SUPFAM" id="SSF47459">
    <property type="entry name" value="HLH, helix-loop-helix DNA-binding domain"/>
    <property type="match status" value="1"/>
</dbReference>
<reference evidence="9" key="1">
    <citation type="submission" date="2023-06" db="EMBL/GenBank/DDBJ databases">
        <title>Genomic analysis of the entomopathogenic nematode Steinernema hermaphroditum.</title>
        <authorList>
            <person name="Schwarz E.M."/>
            <person name="Heppert J.K."/>
            <person name="Baniya A."/>
            <person name="Schwartz H.T."/>
            <person name="Tan C.-H."/>
            <person name="Antoshechkin I."/>
            <person name="Sternberg P.W."/>
            <person name="Goodrich-Blair H."/>
            <person name="Dillman A.R."/>
        </authorList>
    </citation>
    <scope>NUCLEOTIDE SEQUENCE</scope>
    <source>
        <strain evidence="9">PS9179</strain>
        <tissue evidence="9">Whole animal</tissue>
    </source>
</reference>
<evidence type="ECO:0000256" key="4">
    <source>
        <dbReference type="ARBA" id="ARBA00023125"/>
    </source>
</evidence>
<dbReference type="AlphaFoldDB" id="A0AA39I3N4"/>
<keyword evidence="4" id="KW-0238">DNA-binding</keyword>
<evidence type="ECO:0000256" key="2">
    <source>
        <dbReference type="ARBA" id="ARBA00022782"/>
    </source>
</evidence>
<keyword evidence="3" id="KW-0805">Transcription regulation</keyword>
<keyword evidence="10" id="KW-1185">Reference proteome</keyword>
<dbReference type="GO" id="GO:0000977">
    <property type="term" value="F:RNA polymerase II transcription regulatory region sequence-specific DNA binding"/>
    <property type="evidence" value="ECO:0007669"/>
    <property type="project" value="TreeGrafter"/>
</dbReference>
<feature type="domain" description="BHLH" evidence="8">
    <location>
        <begin position="21"/>
        <end position="72"/>
    </location>
</feature>
<dbReference type="SMART" id="SM00353">
    <property type="entry name" value="HLH"/>
    <property type="match status" value="1"/>
</dbReference>
<dbReference type="Pfam" id="PF00010">
    <property type="entry name" value="HLH"/>
    <property type="match status" value="1"/>
</dbReference>
<dbReference type="Gene3D" id="4.10.280.10">
    <property type="entry name" value="Helix-loop-helix DNA-binding domain"/>
    <property type="match status" value="1"/>
</dbReference>
<evidence type="ECO:0000256" key="3">
    <source>
        <dbReference type="ARBA" id="ARBA00023015"/>
    </source>
</evidence>
<dbReference type="InterPro" id="IPR036638">
    <property type="entry name" value="HLH_DNA-bd_sf"/>
</dbReference>
<comment type="caution">
    <text evidence="9">The sequence shown here is derived from an EMBL/GenBank/DDBJ whole genome shotgun (WGS) entry which is preliminary data.</text>
</comment>
<dbReference type="PROSITE" id="PS50888">
    <property type="entry name" value="BHLH"/>
    <property type="match status" value="1"/>
</dbReference>
<evidence type="ECO:0000256" key="6">
    <source>
        <dbReference type="ARBA" id="ARBA00023242"/>
    </source>
</evidence>
<dbReference type="EMBL" id="JAUCMV010000002">
    <property type="protein sequence ID" value="KAK0417232.1"/>
    <property type="molecule type" value="Genomic_DNA"/>
</dbReference>
<name>A0AA39I3N4_9BILA</name>
<dbReference type="GO" id="GO:0000981">
    <property type="term" value="F:DNA-binding transcription factor activity, RNA polymerase II-specific"/>
    <property type="evidence" value="ECO:0007669"/>
    <property type="project" value="TreeGrafter"/>
</dbReference>
<dbReference type="InterPro" id="IPR011598">
    <property type="entry name" value="bHLH_dom"/>
</dbReference>
<keyword evidence="1" id="KW-0217">Developmental protein</keyword>
<keyword evidence="5" id="KW-0804">Transcription</keyword>
<keyword evidence="6" id="KW-0539">Nucleus</keyword>
<dbReference type="GO" id="GO:0046983">
    <property type="term" value="F:protein dimerization activity"/>
    <property type="evidence" value="ECO:0007669"/>
    <property type="project" value="InterPro"/>
</dbReference>
<evidence type="ECO:0000256" key="7">
    <source>
        <dbReference type="SAM" id="MobiDB-lite"/>
    </source>
</evidence>
<organism evidence="9 10">
    <name type="scientific">Steinernema hermaphroditum</name>
    <dbReference type="NCBI Taxonomy" id="289476"/>
    <lineage>
        <taxon>Eukaryota</taxon>
        <taxon>Metazoa</taxon>
        <taxon>Ecdysozoa</taxon>
        <taxon>Nematoda</taxon>
        <taxon>Chromadorea</taxon>
        <taxon>Rhabditida</taxon>
        <taxon>Tylenchina</taxon>
        <taxon>Panagrolaimomorpha</taxon>
        <taxon>Strongyloidoidea</taxon>
        <taxon>Steinernematidae</taxon>
        <taxon>Steinernema</taxon>
    </lineage>
</organism>
<dbReference type="Proteomes" id="UP001175271">
    <property type="component" value="Unassembled WGS sequence"/>
</dbReference>
<evidence type="ECO:0000256" key="1">
    <source>
        <dbReference type="ARBA" id="ARBA00022473"/>
    </source>
</evidence>
<accession>A0AA39I3N4</accession>
<keyword evidence="2" id="KW-0221">Differentiation</keyword>
<protein>
    <recommendedName>
        <fullName evidence="8">BHLH domain-containing protein</fullName>
    </recommendedName>
</protein>
<proteinExistence type="predicted"/>
<gene>
    <name evidence="9" type="ORF">QR680_012895</name>
</gene>
<feature type="region of interest" description="Disordered" evidence="7">
    <location>
        <begin position="163"/>
        <end position="197"/>
    </location>
</feature>
<dbReference type="PANTHER" id="PTHR23349">
    <property type="entry name" value="BASIC HELIX-LOOP-HELIX TRANSCRIPTION FACTOR, TWIST"/>
    <property type="match status" value="1"/>
</dbReference>
<evidence type="ECO:0000259" key="8">
    <source>
        <dbReference type="PROSITE" id="PS50888"/>
    </source>
</evidence>
<dbReference type="PANTHER" id="PTHR23349:SF50">
    <property type="entry name" value="PROTEIN TWIST"/>
    <property type="match status" value="1"/>
</dbReference>
<sequence length="197" mass="21861">MVARKKAITKRKGQSEEEALVQRVCANKRERQRTKELNDAFALLRRIIPSMPSDKMSKIHTLRIATEYIRFLDYVNTDGCKIFGCDVPVYDDNGSGFNLQTSFNIWRGGIAHSQQAQSQNPPSMQPSSAGFYSPYASAAASAIYLKQEEEMWYTQSPQIPDSTAANAFAPLTNPVSPPSSSLTDLPITSSSKEFSLL</sequence>
<evidence type="ECO:0000313" key="9">
    <source>
        <dbReference type="EMBL" id="KAK0417232.1"/>
    </source>
</evidence>
<evidence type="ECO:0000256" key="5">
    <source>
        <dbReference type="ARBA" id="ARBA00023163"/>
    </source>
</evidence>
<evidence type="ECO:0000313" key="10">
    <source>
        <dbReference type="Proteomes" id="UP001175271"/>
    </source>
</evidence>
<feature type="compositionally biased region" description="Polar residues" evidence="7">
    <location>
        <begin position="178"/>
        <end position="197"/>
    </location>
</feature>
<dbReference type="InterPro" id="IPR050283">
    <property type="entry name" value="E-box_TF_Regulators"/>
</dbReference>